<dbReference type="Proteomes" id="UP000636800">
    <property type="component" value="Unassembled WGS sequence"/>
</dbReference>
<accession>A0A835QL53</accession>
<evidence type="ECO:0000256" key="1">
    <source>
        <dbReference type="SAM" id="MobiDB-lite"/>
    </source>
</evidence>
<dbReference type="AlphaFoldDB" id="A0A835QL53"/>
<comment type="caution">
    <text evidence="2">The sequence shown here is derived from an EMBL/GenBank/DDBJ whole genome shotgun (WGS) entry which is preliminary data.</text>
</comment>
<gene>
    <name evidence="2" type="ORF">HPP92_017582</name>
</gene>
<proteinExistence type="predicted"/>
<dbReference type="EMBL" id="JADCNL010000008">
    <property type="protein sequence ID" value="KAG0470882.1"/>
    <property type="molecule type" value="Genomic_DNA"/>
</dbReference>
<reference evidence="2 3" key="1">
    <citation type="journal article" date="2020" name="Nat. Food">
        <title>A phased Vanilla planifolia genome enables genetic improvement of flavour and production.</title>
        <authorList>
            <person name="Hasing T."/>
            <person name="Tang H."/>
            <person name="Brym M."/>
            <person name="Khazi F."/>
            <person name="Huang T."/>
            <person name="Chambers A.H."/>
        </authorList>
    </citation>
    <scope>NUCLEOTIDE SEQUENCE [LARGE SCALE GENOMIC DNA]</scope>
    <source>
        <tissue evidence="2">Leaf</tissue>
    </source>
</reference>
<name>A0A835QL53_VANPL</name>
<evidence type="ECO:0000313" key="3">
    <source>
        <dbReference type="Proteomes" id="UP000636800"/>
    </source>
</evidence>
<organism evidence="2 3">
    <name type="scientific">Vanilla planifolia</name>
    <name type="common">Vanilla</name>
    <dbReference type="NCBI Taxonomy" id="51239"/>
    <lineage>
        <taxon>Eukaryota</taxon>
        <taxon>Viridiplantae</taxon>
        <taxon>Streptophyta</taxon>
        <taxon>Embryophyta</taxon>
        <taxon>Tracheophyta</taxon>
        <taxon>Spermatophyta</taxon>
        <taxon>Magnoliopsida</taxon>
        <taxon>Liliopsida</taxon>
        <taxon>Asparagales</taxon>
        <taxon>Orchidaceae</taxon>
        <taxon>Vanilloideae</taxon>
        <taxon>Vanilleae</taxon>
        <taxon>Vanilla</taxon>
    </lineage>
</organism>
<keyword evidence="3" id="KW-1185">Reference proteome</keyword>
<sequence length="86" mass="9131">MVGVEVMLRIAFTILGLASMSKESDEAPKLLRITQWRSFCALSCAVGRAVALPGAGALEKSGPGPPLGNFDQTKKRGRTRIESVSV</sequence>
<evidence type="ECO:0000313" key="2">
    <source>
        <dbReference type="EMBL" id="KAG0470882.1"/>
    </source>
</evidence>
<protein>
    <submittedName>
        <fullName evidence="2">Uncharacterized protein</fullName>
    </submittedName>
</protein>
<feature type="region of interest" description="Disordered" evidence="1">
    <location>
        <begin position="57"/>
        <end position="86"/>
    </location>
</feature>